<dbReference type="GO" id="GO:0006511">
    <property type="term" value="P:ubiquitin-dependent protein catabolic process"/>
    <property type="evidence" value="ECO:0007669"/>
    <property type="project" value="InterPro"/>
</dbReference>
<dbReference type="Gene3D" id="3.30.710.10">
    <property type="entry name" value="Potassium Channel Kv1.1, Chain A"/>
    <property type="match status" value="1"/>
</dbReference>
<comment type="subunit">
    <text evidence="4">Component of the SCF (SKP1-CUL1-F-box protein) E3 ubiquitin ligase complexes.</text>
</comment>
<dbReference type="SUPFAM" id="SSF81382">
    <property type="entry name" value="Skp1 dimerisation domain-like"/>
    <property type="match status" value="1"/>
</dbReference>
<accession>A0A3N4LQV0</accession>
<dbReference type="Pfam" id="PF03931">
    <property type="entry name" value="Skp1_POZ"/>
    <property type="match status" value="1"/>
</dbReference>
<dbReference type="PIRSF" id="PIRSF028729">
    <property type="entry name" value="E3_ubiquit_lig_SCF_Skp"/>
    <property type="match status" value="1"/>
</dbReference>
<comment type="pathway">
    <text evidence="4">Protein modification; protein ubiquitination.</text>
</comment>
<keyword evidence="8" id="KW-1185">Reference proteome</keyword>
<protein>
    <recommendedName>
        <fullName evidence="4">E3 ubiquitin ligase complex SCF subunit</fullName>
    </recommendedName>
</protein>
<organism evidence="7 8">
    <name type="scientific">Terfezia boudieri ATCC MYA-4762</name>
    <dbReference type="NCBI Taxonomy" id="1051890"/>
    <lineage>
        <taxon>Eukaryota</taxon>
        <taxon>Fungi</taxon>
        <taxon>Dikarya</taxon>
        <taxon>Ascomycota</taxon>
        <taxon>Pezizomycotina</taxon>
        <taxon>Pezizomycetes</taxon>
        <taxon>Pezizales</taxon>
        <taxon>Pezizaceae</taxon>
        <taxon>Terfezia</taxon>
    </lineage>
</organism>
<evidence type="ECO:0000313" key="8">
    <source>
        <dbReference type="Proteomes" id="UP000267821"/>
    </source>
</evidence>
<dbReference type="FunCoup" id="A0A3N4LQV0">
    <property type="interactions" value="784"/>
</dbReference>
<evidence type="ECO:0000256" key="2">
    <source>
        <dbReference type="ARBA" id="ARBA00022786"/>
    </source>
</evidence>
<dbReference type="InterPro" id="IPR016072">
    <property type="entry name" value="Skp1_comp_dimer"/>
</dbReference>
<sequence>MSNTQAPATVKKLTLVPTRLLTLLSSDSIEKKVARDVAERSILIKNMLEDCAEFDQAIPIPNVTSSVLTKVIEWCEHHKNDPAPAADEEVDSRKKSTDIDEWDQKFMQVDQEMLFEIILAANYLDIKPLLDVGCKTVANMIKGKSPEEIRNTFNIQNDFTPEEEDQIRRENQWAEE</sequence>
<keyword evidence="2 4" id="KW-0833">Ubl conjugation pathway</keyword>
<dbReference type="CDD" id="cd18322">
    <property type="entry name" value="BTB_POZ_SKP1"/>
    <property type="match status" value="1"/>
</dbReference>
<feature type="domain" description="SKP1 component dimerisation" evidence="5">
    <location>
        <begin position="127"/>
        <end position="174"/>
    </location>
</feature>
<dbReference type="InterPro" id="IPR036296">
    <property type="entry name" value="SKP1-like_dim_sf"/>
</dbReference>
<evidence type="ECO:0000259" key="6">
    <source>
        <dbReference type="Pfam" id="PF03931"/>
    </source>
</evidence>
<dbReference type="InParanoid" id="A0A3N4LQV0"/>
<evidence type="ECO:0000256" key="3">
    <source>
        <dbReference type="ARBA" id="ARBA00045385"/>
    </source>
</evidence>
<dbReference type="InterPro" id="IPR016897">
    <property type="entry name" value="SKP1"/>
</dbReference>
<dbReference type="OrthoDB" id="2342932at2759"/>
<comment type="similarity">
    <text evidence="1 4">Belongs to the SKP1 family.</text>
</comment>
<dbReference type="SUPFAM" id="SSF54695">
    <property type="entry name" value="POZ domain"/>
    <property type="match status" value="1"/>
</dbReference>
<name>A0A3N4LQV0_9PEZI</name>
<dbReference type="FunFam" id="3.30.710.10:FF:000026">
    <property type="entry name" value="E3 ubiquitin ligase complex SCF subunit"/>
    <property type="match status" value="1"/>
</dbReference>
<dbReference type="EMBL" id="ML121538">
    <property type="protein sequence ID" value="RPB25226.1"/>
    <property type="molecule type" value="Genomic_DNA"/>
</dbReference>
<dbReference type="STRING" id="1051890.A0A3N4LQV0"/>
<dbReference type="UniPathway" id="UPA00143"/>
<evidence type="ECO:0000313" key="7">
    <source>
        <dbReference type="EMBL" id="RPB25226.1"/>
    </source>
</evidence>
<evidence type="ECO:0000256" key="4">
    <source>
        <dbReference type="PIRNR" id="PIRNR028729"/>
    </source>
</evidence>
<reference evidence="7 8" key="1">
    <citation type="journal article" date="2018" name="Nat. Ecol. Evol.">
        <title>Pezizomycetes genomes reveal the molecular basis of ectomycorrhizal truffle lifestyle.</title>
        <authorList>
            <person name="Murat C."/>
            <person name="Payen T."/>
            <person name="Noel B."/>
            <person name="Kuo A."/>
            <person name="Morin E."/>
            <person name="Chen J."/>
            <person name="Kohler A."/>
            <person name="Krizsan K."/>
            <person name="Balestrini R."/>
            <person name="Da Silva C."/>
            <person name="Montanini B."/>
            <person name="Hainaut M."/>
            <person name="Levati E."/>
            <person name="Barry K.W."/>
            <person name="Belfiori B."/>
            <person name="Cichocki N."/>
            <person name="Clum A."/>
            <person name="Dockter R.B."/>
            <person name="Fauchery L."/>
            <person name="Guy J."/>
            <person name="Iotti M."/>
            <person name="Le Tacon F."/>
            <person name="Lindquist E.A."/>
            <person name="Lipzen A."/>
            <person name="Malagnac F."/>
            <person name="Mello A."/>
            <person name="Molinier V."/>
            <person name="Miyauchi S."/>
            <person name="Poulain J."/>
            <person name="Riccioni C."/>
            <person name="Rubini A."/>
            <person name="Sitrit Y."/>
            <person name="Splivallo R."/>
            <person name="Traeger S."/>
            <person name="Wang M."/>
            <person name="Zifcakova L."/>
            <person name="Wipf D."/>
            <person name="Zambonelli A."/>
            <person name="Paolocci F."/>
            <person name="Nowrousian M."/>
            <person name="Ottonello S."/>
            <person name="Baldrian P."/>
            <person name="Spatafora J.W."/>
            <person name="Henrissat B."/>
            <person name="Nagy L.G."/>
            <person name="Aury J.M."/>
            <person name="Wincker P."/>
            <person name="Grigoriev I.V."/>
            <person name="Bonfante P."/>
            <person name="Martin F.M."/>
        </authorList>
    </citation>
    <scope>NUCLEOTIDE SEQUENCE [LARGE SCALE GENOMIC DNA]</scope>
    <source>
        <strain evidence="7 8">ATCC MYA-4762</strain>
    </source>
</reference>
<dbReference type="InterPro" id="IPR016073">
    <property type="entry name" value="Skp1_comp_POZ"/>
</dbReference>
<dbReference type="GO" id="GO:0016567">
    <property type="term" value="P:protein ubiquitination"/>
    <property type="evidence" value="ECO:0007669"/>
    <property type="project" value="UniProtKB-UniPathway"/>
</dbReference>
<gene>
    <name evidence="7" type="ORF">L211DRAFT_822686</name>
</gene>
<dbReference type="AlphaFoldDB" id="A0A3N4LQV0"/>
<evidence type="ECO:0000256" key="1">
    <source>
        <dbReference type="ARBA" id="ARBA00009993"/>
    </source>
</evidence>
<proteinExistence type="inferred from homology"/>
<dbReference type="Proteomes" id="UP000267821">
    <property type="component" value="Unassembled WGS sequence"/>
</dbReference>
<comment type="function">
    <text evidence="3">Essential component of the SCF (SKP1-CUL1-F-box protein) E3 ubiquitin ligase complexes, which mediate the ubiquitination and subsequent proteasomal degradation of target proteins. Controls sulfur metabolite repression, probably by mediating the inactivation or degradation of the metR transcription factor.</text>
</comment>
<dbReference type="PANTHER" id="PTHR11165">
    <property type="entry name" value="SKP1"/>
    <property type="match status" value="1"/>
</dbReference>
<dbReference type="Pfam" id="PF01466">
    <property type="entry name" value="Skp1"/>
    <property type="match status" value="1"/>
</dbReference>
<evidence type="ECO:0000259" key="5">
    <source>
        <dbReference type="Pfam" id="PF01466"/>
    </source>
</evidence>
<dbReference type="InterPro" id="IPR001232">
    <property type="entry name" value="SKP1-like"/>
</dbReference>
<feature type="domain" description="SKP1 component POZ" evidence="6">
    <location>
        <begin position="21"/>
        <end position="80"/>
    </location>
</feature>
<dbReference type="InterPro" id="IPR011333">
    <property type="entry name" value="SKP1/BTB/POZ_sf"/>
</dbReference>
<dbReference type="SMART" id="SM00512">
    <property type="entry name" value="Skp1"/>
    <property type="match status" value="1"/>
</dbReference>